<dbReference type="NCBIfam" id="NF033650">
    <property type="entry name" value="ANR_neg_reg"/>
    <property type="match status" value="1"/>
</dbReference>
<accession>A0AAU9Q8M3</accession>
<organism evidence="1 2">
    <name type="scientific">Vibrio owensii</name>
    <dbReference type="NCBI Taxonomy" id="696485"/>
    <lineage>
        <taxon>Bacteria</taxon>
        <taxon>Pseudomonadati</taxon>
        <taxon>Pseudomonadota</taxon>
        <taxon>Gammaproteobacteria</taxon>
        <taxon>Vibrionales</taxon>
        <taxon>Vibrionaceae</taxon>
        <taxon>Vibrio</taxon>
    </lineage>
</organism>
<evidence type="ECO:0000313" key="2">
    <source>
        <dbReference type="Proteomes" id="UP001295420"/>
    </source>
</evidence>
<evidence type="ECO:0000313" key="1">
    <source>
        <dbReference type="EMBL" id="CAH1534301.1"/>
    </source>
</evidence>
<name>A0AAU9Q8M3_9VIBR</name>
<dbReference type="Proteomes" id="UP001295420">
    <property type="component" value="Unassembled WGS sequence"/>
</dbReference>
<reference evidence="1" key="1">
    <citation type="submission" date="2022-01" db="EMBL/GenBank/DDBJ databases">
        <authorList>
            <person name="Lagorce A."/>
        </authorList>
    </citation>
    <scope>NUCLEOTIDE SEQUENCE</scope>
    <source>
        <strain evidence="1">Th15_F1_D04</strain>
    </source>
</reference>
<evidence type="ECO:0008006" key="3">
    <source>
        <dbReference type="Google" id="ProtNLM"/>
    </source>
</evidence>
<dbReference type="InterPro" id="IPR047666">
    <property type="entry name" value="ANR_neg_reg"/>
</dbReference>
<dbReference type="RefSeq" id="WP_409931510.1">
    <property type="nucleotide sequence ID" value="NZ_CAKMTQ010000031.1"/>
</dbReference>
<gene>
    <name evidence="1" type="ORF">THF1D04_370018</name>
</gene>
<proteinExistence type="predicted"/>
<dbReference type="AlphaFoldDB" id="A0AAU9Q8M3"/>
<protein>
    <recommendedName>
        <fullName evidence="3">ANR family transcriptional regulator</fullName>
    </recommendedName>
</protein>
<sequence length="77" mass="9000">MTTTLKAESDYVEFARQACKFEREGGWSQAFEYWMKANDCAARPEHQTWSRLRAEFCAARSGNPIRLKRFYGLAVMK</sequence>
<comment type="caution">
    <text evidence="1">The sequence shown here is derived from an EMBL/GenBank/DDBJ whole genome shotgun (WGS) entry which is preliminary data.</text>
</comment>
<dbReference type="EMBL" id="CAKMTQ010000031">
    <property type="protein sequence ID" value="CAH1534301.1"/>
    <property type="molecule type" value="Genomic_DNA"/>
</dbReference>